<proteinExistence type="predicted"/>
<protein>
    <recommendedName>
        <fullName evidence="4">DUF4408 domain-containing protein</fullName>
    </recommendedName>
</protein>
<evidence type="ECO:0000313" key="3">
    <source>
        <dbReference type="Proteomes" id="UP001159364"/>
    </source>
</evidence>
<dbReference type="EMBL" id="JAIWQS010000005">
    <property type="protein sequence ID" value="KAJ8763540.1"/>
    <property type="molecule type" value="Genomic_DNA"/>
</dbReference>
<dbReference type="PANTHER" id="PTHR33640">
    <property type="entry name" value="TRANSMEMBRANE PROTEIN"/>
    <property type="match status" value="1"/>
</dbReference>
<dbReference type="Proteomes" id="UP001159364">
    <property type="component" value="Linkage Group LG05"/>
</dbReference>
<evidence type="ECO:0000256" key="1">
    <source>
        <dbReference type="SAM" id="Phobius"/>
    </source>
</evidence>
<gene>
    <name evidence="2" type="ORF">K2173_002423</name>
</gene>
<dbReference type="AlphaFoldDB" id="A0AAV8TA10"/>
<keyword evidence="3" id="KW-1185">Reference proteome</keyword>
<keyword evidence="1" id="KW-1133">Transmembrane helix</keyword>
<name>A0AAV8TA10_9ROSI</name>
<dbReference type="PANTHER" id="PTHR33640:SF8">
    <property type="entry name" value="TRANSMEMBRANE PROTEIN"/>
    <property type="match status" value="1"/>
</dbReference>
<keyword evidence="1" id="KW-0812">Transmembrane</keyword>
<accession>A0AAV8TA10</accession>
<keyword evidence="1" id="KW-0472">Membrane</keyword>
<comment type="caution">
    <text evidence="2">The sequence shown here is derived from an EMBL/GenBank/DDBJ whole genome shotgun (WGS) entry which is preliminary data.</text>
</comment>
<evidence type="ECO:0000313" key="2">
    <source>
        <dbReference type="EMBL" id="KAJ8763540.1"/>
    </source>
</evidence>
<evidence type="ECO:0008006" key="4">
    <source>
        <dbReference type="Google" id="ProtNLM"/>
    </source>
</evidence>
<reference evidence="2 3" key="1">
    <citation type="submission" date="2021-09" db="EMBL/GenBank/DDBJ databases">
        <title>Genomic insights and catalytic innovation underlie evolution of tropane alkaloids biosynthesis.</title>
        <authorList>
            <person name="Wang Y.-J."/>
            <person name="Tian T."/>
            <person name="Huang J.-P."/>
            <person name="Huang S.-X."/>
        </authorList>
    </citation>
    <scope>NUCLEOTIDE SEQUENCE [LARGE SCALE GENOMIC DNA]</scope>
    <source>
        <strain evidence="2">KIB-2018</strain>
        <tissue evidence="2">Leaf</tissue>
    </source>
</reference>
<feature type="transmembrane region" description="Helical" evidence="1">
    <location>
        <begin position="59"/>
        <end position="86"/>
    </location>
</feature>
<feature type="transmembrane region" description="Helical" evidence="1">
    <location>
        <begin position="28"/>
        <end position="47"/>
    </location>
</feature>
<organism evidence="2 3">
    <name type="scientific">Erythroxylum novogranatense</name>
    <dbReference type="NCBI Taxonomy" id="1862640"/>
    <lineage>
        <taxon>Eukaryota</taxon>
        <taxon>Viridiplantae</taxon>
        <taxon>Streptophyta</taxon>
        <taxon>Embryophyta</taxon>
        <taxon>Tracheophyta</taxon>
        <taxon>Spermatophyta</taxon>
        <taxon>Magnoliopsida</taxon>
        <taxon>eudicotyledons</taxon>
        <taxon>Gunneridae</taxon>
        <taxon>Pentapetalae</taxon>
        <taxon>rosids</taxon>
        <taxon>fabids</taxon>
        <taxon>Malpighiales</taxon>
        <taxon>Erythroxylaceae</taxon>
        <taxon>Erythroxylum</taxon>
    </lineage>
</organism>
<sequence length="223" mass="25525">MDSYNFCNIRVEKANAIKKHRQIQKITNLFRVVEICLVLALVSWFSIPLPVAVKNSGGYFKGLTVFLVSPQFVFVIGNVIVITLFAKSGRFSGQDSKGNSSRFDLYEEFVEKSQGMHRCESGHTAKQSSCVKHLVTESTNSSMEIKNYRRSQSQTFQRPKSSKPCKELRRAVTETLRTSDSREGLVEKPYAEDNMSNEEFRCAVETFIARQKQLRIDEEKYVI</sequence>